<dbReference type="PANTHER" id="PTHR36688">
    <property type="entry name" value="ENDO/EXONUCLEASE/PHOSPHATASE DOMAIN-CONTAINING PROTEIN"/>
    <property type="match status" value="1"/>
</dbReference>
<protein>
    <recommendedName>
        <fullName evidence="1">Reverse transcriptase domain-containing protein</fullName>
    </recommendedName>
</protein>
<dbReference type="GO" id="GO:0071897">
    <property type="term" value="P:DNA biosynthetic process"/>
    <property type="evidence" value="ECO:0007669"/>
    <property type="project" value="UniProtKB-ARBA"/>
</dbReference>
<dbReference type="PANTHER" id="PTHR36688:SF2">
    <property type="entry name" value="ENDONUCLEASE_EXONUCLEASE_PHOSPHATASE DOMAIN-CONTAINING PROTEIN"/>
    <property type="match status" value="1"/>
</dbReference>
<feature type="domain" description="Reverse transcriptase" evidence="1">
    <location>
        <begin position="390"/>
        <end position="664"/>
    </location>
</feature>
<dbReference type="SUPFAM" id="SSF56219">
    <property type="entry name" value="DNase I-like"/>
    <property type="match status" value="1"/>
</dbReference>
<dbReference type="Proteomes" id="UP000235965">
    <property type="component" value="Unassembled WGS sequence"/>
</dbReference>
<dbReference type="GO" id="GO:0003824">
    <property type="term" value="F:catalytic activity"/>
    <property type="evidence" value="ECO:0007669"/>
    <property type="project" value="InterPro"/>
</dbReference>
<gene>
    <name evidence="2" type="ORF">B7P43_G08503</name>
</gene>
<evidence type="ECO:0000313" key="2">
    <source>
        <dbReference type="EMBL" id="PNF18527.1"/>
    </source>
</evidence>
<reference evidence="2 3" key="1">
    <citation type="submission" date="2017-12" db="EMBL/GenBank/DDBJ databases">
        <title>Hemimetabolous genomes reveal molecular basis of termite eusociality.</title>
        <authorList>
            <person name="Harrison M.C."/>
            <person name="Jongepier E."/>
            <person name="Robertson H.M."/>
            <person name="Arning N."/>
            <person name="Bitard-Feildel T."/>
            <person name="Chao H."/>
            <person name="Childers C.P."/>
            <person name="Dinh H."/>
            <person name="Doddapaneni H."/>
            <person name="Dugan S."/>
            <person name="Gowin J."/>
            <person name="Greiner C."/>
            <person name="Han Y."/>
            <person name="Hu H."/>
            <person name="Hughes D.S.T."/>
            <person name="Huylmans A.-K."/>
            <person name="Kemena C."/>
            <person name="Kremer L.P.M."/>
            <person name="Lee S.L."/>
            <person name="Lopez-Ezquerra A."/>
            <person name="Mallet L."/>
            <person name="Monroy-Kuhn J.M."/>
            <person name="Moser A."/>
            <person name="Murali S.C."/>
            <person name="Muzny D.M."/>
            <person name="Otani S."/>
            <person name="Piulachs M.-D."/>
            <person name="Poelchau M."/>
            <person name="Qu J."/>
            <person name="Schaub F."/>
            <person name="Wada-Katsumata A."/>
            <person name="Worley K.C."/>
            <person name="Xie Q."/>
            <person name="Ylla G."/>
            <person name="Poulsen M."/>
            <person name="Gibbs R.A."/>
            <person name="Schal C."/>
            <person name="Richards S."/>
            <person name="Belles X."/>
            <person name="Korb J."/>
            <person name="Bornberg-Bauer E."/>
        </authorList>
    </citation>
    <scope>NUCLEOTIDE SEQUENCE [LARGE SCALE GENOMIC DNA]</scope>
    <source>
        <tissue evidence="2">Whole body</tissue>
    </source>
</reference>
<dbReference type="Pfam" id="PF14529">
    <property type="entry name" value="Exo_endo_phos_2"/>
    <property type="match status" value="1"/>
</dbReference>
<dbReference type="Gene3D" id="3.60.10.10">
    <property type="entry name" value="Endonuclease/exonuclease/phosphatase"/>
    <property type="match status" value="1"/>
</dbReference>
<dbReference type="PROSITE" id="PS50878">
    <property type="entry name" value="RT_POL"/>
    <property type="match status" value="1"/>
</dbReference>
<dbReference type="InterPro" id="IPR052560">
    <property type="entry name" value="RdDP_mobile_element"/>
</dbReference>
<evidence type="ECO:0000259" key="1">
    <source>
        <dbReference type="PROSITE" id="PS50878"/>
    </source>
</evidence>
<dbReference type="InterPro" id="IPR000477">
    <property type="entry name" value="RT_dom"/>
</dbReference>
<dbReference type="InParanoid" id="A0A2J7PQB5"/>
<dbReference type="EMBL" id="NEVH01022639">
    <property type="protein sequence ID" value="PNF18527.1"/>
    <property type="molecule type" value="Genomic_DNA"/>
</dbReference>
<dbReference type="CDD" id="cd01650">
    <property type="entry name" value="RT_nLTR_like"/>
    <property type="match status" value="1"/>
</dbReference>
<evidence type="ECO:0000313" key="3">
    <source>
        <dbReference type="Proteomes" id="UP000235965"/>
    </source>
</evidence>
<dbReference type="InterPro" id="IPR036691">
    <property type="entry name" value="Endo/exonu/phosph_ase_sf"/>
</dbReference>
<sequence>MEATAIQLNINKESIVLISVYNPPGKIIERDLDLLIATGHKVILAGDFNAKHVTWRARQNNAAGQSLLNHYYKNNYIISAPSQPTHFPDRNPAGAEILDFAILSNVLSRHSVRTLGSLSTSDHNPVLLTIRGPVEPDEIKQNFIYREANWELFQNYLVNNLNTQCLEGNCSKSEIDVAVKHLTDILNRATLYAVPLRRKTFKSMQIAASTRVLIQKRNRLRTQWQRTRDITLRPLINSLKEQIDSAIKEQLSNTWQKTLQGLDTNNMRDTWRITKSLTNTNFNIPPLTINGKTVTETQEKVNVFADTLEQIFTTNLDADRTFTVSTEQVVNDFLAQPLTDRMRATNHSEIAWIVRHLKSRKAAGPDGIQNIILQHLPRFVFKFIAKLFNRSLALNYFPTQWKEAKIIMLPKPGKDHTSPLNYRPISLLNSLGKLLEKIILKRLNFELRKLQAIRNDQYGFKRGHSTTHALLRNVERITHGFNNNKATVTLFLDIERAFDKVWNTGMIAKLISAKIPPHFIHIIHNYLQNRCFFVMHKNYYSNLRPIQAGVPQGSLLGPTLFNIYINDIPSIENDSNIAISVYADDTNISVRSGSIDIAVRKLNSAIRLLEPWFRKWRIHINAKKCRITLFSKRLRHQGCSKHQVKIFNKTISWTKETKYLGVTLDSKLTYRTHISCILRKANYRLRQLYPILNKSSTIDINLALVIYKSLLRSILSYASPAWGYAANTHINKLQTFQNKVLRIITKLPRVTPITTLHEQTGMSSIKSHFKRLARTLYQKSVTSENSQIQTLGHYVPTGDKHLRPLSLLAR</sequence>
<accession>A0A2J7PQB5</accession>
<dbReference type="SUPFAM" id="SSF56672">
    <property type="entry name" value="DNA/RNA polymerases"/>
    <property type="match status" value="1"/>
</dbReference>
<dbReference type="InterPro" id="IPR005135">
    <property type="entry name" value="Endo/exonuclease/phosphatase"/>
</dbReference>
<comment type="caution">
    <text evidence="2">The sequence shown here is derived from an EMBL/GenBank/DDBJ whole genome shotgun (WGS) entry which is preliminary data.</text>
</comment>
<dbReference type="AlphaFoldDB" id="A0A2J7PQB5"/>
<organism evidence="2 3">
    <name type="scientific">Cryptotermes secundus</name>
    <dbReference type="NCBI Taxonomy" id="105785"/>
    <lineage>
        <taxon>Eukaryota</taxon>
        <taxon>Metazoa</taxon>
        <taxon>Ecdysozoa</taxon>
        <taxon>Arthropoda</taxon>
        <taxon>Hexapoda</taxon>
        <taxon>Insecta</taxon>
        <taxon>Pterygota</taxon>
        <taxon>Neoptera</taxon>
        <taxon>Polyneoptera</taxon>
        <taxon>Dictyoptera</taxon>
        <taxon>Blattodea</taxon>
        <taxon>Blattoidea</taxon>
        <taxon>Termitoidae</taxon>
        <taxon>Kalotermitidae</taxon>
        <taxon>Cryptotermitinae</taxon>
        <taxon>Cryptotermes</taxon>
    </lineage>
</organism>
<name>A0A2J7PQB5_9NEOP</name>
<dbReference type="STRING" id="105785.A0A2J7PQB5"/>
<proteinExistence type="predicted"/>
<dbReference type="Pfam" id="PF00078">
    <property type="entry name" value="RVT_1"/>
    <property type="match status" value="1"/>
</dbReference>
<keyword evidence="3" id="KW-1185">Reference proteome</keyword>
<dbReference type="InterPro" id="IPR043502">
    <property type="entry name" value="DNA/RNA_pol_sf"/>
</dbReference>